<dbReference type="Proteomes" id="UP000499080">
    <property type="component" value="Unassembled WGS sequence"/>
</dbReference>
<accession>A0A4Y2GZM2</accession>
<sequence length="173" mass="19399">MYTCGRRWGCVGAIAHVSNHNLTTTAADQFELVCRHVNVAGRIGASAKCKLRSAIPFFQEEVTTNRADLSSLSFTTIMSLPYNCEFSLFELKKALSGSPDTSPGVMHHDTCCKMQHNRTVSGTATHQMAPSIRGMTEEPNAERRRLGHRKKNCVERERRRWKHLMAVQATPPK</sequence>
<evidence type="ECO:0000313" key="1">
    <source>
        <dbReference type="EMBL" id="GBM57524.1"/>
    </source>
</evidence>
<dbReference type="EMBL" id="BGPR01001598">
    <property type="protein sequence ID" value="GBM57524.1"/>
    <property type="molecule type" value="Genomic_DNA"/>
</dbReference>
<name>A0A4Y2GZM2_ARAVE</name>
<dbReference type="AlphaFoldDB" id="A0A4Y2GZM2"/>
<protein>
    <submittedName>
        <fullName evidence="1">Uncharacterized protein</fullName>
    </submittedName>
</protein>
<reference evidence="1 2" key="1">
    <citation type="journal article" date="2019" name="Sci. Rep.">
        <title>Orb-weaving spider Araneus ventricosus genome elucidates the spidroin gene catalogue.</title>
        <authorList>
            <person name="Kono N."/>
            <person name="Nakamura H."/>
            <person name="Ohtoshi R."/>
            <person name="Moran D.A.P."/>
            <person name="Shinohara A."/>
            <person name="Yoshida Y."/>
            <person name="Fujiwara M."/>
            <person name="Mori M."/>
            <person name="Tomita M."/>
            <person name="Arakawa K."/>
        </authorList>
    </citation>
    <scope>NUCLEOTIDE SEQUENCE [LARGE SCALE GENOMIC DNA]</scope>
</reference>
<proteinExistence type="predicted"/>
<organism evidence="1 2">
    <name type="scientific">Araneus ventricosus</name>
    <name type="common">Orbweaver spider</name>
    <name type="synonym">Epeira ventricosa</name>
    <dbReference type="NCBI Taxonomy" id="182803"/>
    <lineage>
        <taxon>Eukaryota</taxon>
        <taxon>Metazoa</taxon>
        <taxon>Ecdysozoa</taxon>
        <taxon>Arthropoda</taxon>
        <taxon>Chelicerata</taxon>
        <taxon>Arachnida</taxon>
        <taxon>Araneae</taxon>
        <taxon>Araneomorphae</taxon>
        <taxon>Entelegynae</taxon>
        <taxon>Araneoidea</taxon>
        <taxon>Araneidae</taxon>
        <taxon>Araneus</taxon>
    </lineage>
</organism>
<gene>
    <name evidence="1" type="ORF">AVEN_97640_1</name>
</gene>
<comment type="caution">
    <text evidence="1">The sequence shown here is derived from an EMBL/GenBank/DDBJ whole genome shotgun (WGS) entry which is preliminary data.</text>
</comment>
<evidence type="ECO:0000313" key="2">
    <source>
        <dbReference type="Proteomes" id="UP000499080"/>
    </source>
</evidence>
<keyword evidence="2" id="KW-1185">Reference proteome</keyword>